<keyword evidence="3" id="KW-1185">Reference proteome</keyword>
<proteinExistence type="predicted"/>
<name>A0ABP1R0K3_9HEXA</name>
<comment type="caution">
    <text evidence="2">The sequence shown here is derived from an EMBL/GenBank/DDBJ whole genome shotgun (WGS) entry which is preliminary data.</text>
</comment>
<accession>A0ABP1R0K3</accession>
<reference evidence="2 3" key="1">
    <citation type="submission" date="2024-08" db="EMBL/GenBank/DDBJ databases">
        <authorList>
            <person name="Cucini C."/>
            <person name="Frati F."/>
        </authorList>
    </citation>
    <scope>NUCLEOTIDE SEQUENCE [LARGE SCALE GENOMIC DNA]</scope>
</reference>
<dbReference type="Proteomes" id="UP001642540">
    <property type="component" value="Unassembled WGS sequence"/>
</dbReference>
<sequence length="130" mass="14683">MDQFLMQIQDVTEKPSKTQQHQQGKKRQRRKPCLVAPRDFSSFFTEGSMFFRIGDMEKALGCFNKPCPYQSSAVSRRSSVDKVELPSLLCKAKTTDESEHKTGIHKTDCGALDSLIRTVCLHFHSPATST</sequence>
<dbReference type="EMBL" id="CAXLJM020000053">
    <property type="protein sequence ID" value="CAL8116501.1"/>
    <property type="molecule type" value="Genomic_DNA"/>
</dbReference>
<protein>
    <submittedName>
        <fullName evidence="2">Uncharacterized protein</fullName>
    </submittedName>
</protein>
<evidence type="ECO:0000256" key="1">
    <source>
        <dbReference type="SAM" id="MobiDB-lite"/>
    </source>
</evidence>
<organism evidence="2 3">
    <name type="scientific">Orchesella dallaii</name>
    <dbReference type="NCBI Taxonomy" id="48710"/>
    <lineage>
        <taxon>Eukaryota</taxon>
        <taxon>Metazoa</taxon>
        <taxon>Ecdysozoa</taxon>
        <taxon>Arthropoda</taxon>
        <taxon>Hexapoda</taxon>
        <taxon>Collembola</taxon>
        <taxon>Entomobryomorpha</taxon>
        <taxon>Entomobryoidea</taxon>
        <taxon>Orchesellidae</taxon>
        <taxon>Orchesellinae</taxon>
        <taxon>Orchesella</taxon>
    </lineage>
</organism>
<feature type="region of interest" description="Disordered" evidence="1">
    <location>
        <begin position="9"/>
        <end position="31"/>
    </location>
</feature>
<evidence type="ECO:0000313" key="3">
    <source>
        <dbReference type="Proteomes" id="UP001642540"/>
    </source>
</evidence>
<gene>
    <name evidence="2" type="ORF">ODALV1_LOCUS17309</name>
</gene>
<evidence type="ECO:0000313" key="2">
    <source>
        <dbReference type="EMBL" id="CAL8116501.1"/>
    </source>
</evidence>